<protein>
    <submittedName>
        <fullName evidence="1">Uncharacterized protein</fullName>
    </submittedName>
</protein>
<reference evidence="1" key="2">
    <citation type="submission" date="2020-05" db="UniProtKB">
        <authorList>
            <consortium name="EnsemblMetazoa"/>
        </authorList>
    </citation>
    <scope>IDENTIFICATION</scope>
    <source>
        <strain evidence="1">IAEA</strain>
    </source>
</reference>
<reference evidence="2" key="1">
    <citation type="submission" date="2015-01" db="EMBL/GenBank/DDBJ databases">
        <authorList>
            <person name="Aksoy S."/>
            <person name="Warren W."/>
            <person name="Wilson R.K."/>
        </authorList>
    </citation>
    <scope>NUCLEOTIDE SEQUENCE [LARGE SCALE GENOMIC DNA]</scope>
    <source>
        <strain evidence="2">IAEA</strain>
    </source>
</reference>
<evidence type="ECO:0000313" key="2">
    <source>
        <dbReference type="Proteomes" id="UP000092460"/>
    </source>
</evidence>
<evidence type="ECO:0000313" key="1">
    <source>
        <dbReference type="EnsemblMetazoa" id="GPPI031929-PA"/>
    </source>
</evidence>
<accession>A0A1B0BJ93</accession>
<sequence length="67" mass="7350">MDVFKLRSVNSIVIAQVKTGKDKSNNKAVITTDHIKDGIRSKEIPVTRIFIAIIKFTAPTVDGIPAK</sequence>
<dbReference type="Proteomes" id="UP000092460">
    <property type="component" value="Unassembled WGS sequence"/>
</dbReference>
<proteinExistence type="predicted"/>
<dbReference type="EMBL" id="JXJN01015350">
    <property type="status" value="NOT_ANNOTATED_CDS"/>
    <property type="molecule type" value="Genomic_DNA"/>
</dbReference>
<dbReference type="AlphaFoldDB" id="A0A1B0BJ93"/>
<dbReference type="EnsemblMetazoa" id="GPPI031929-RA">
    <property type="protein sequence ID" value="GPPI031929-PA"/>
    <property type="gene ID" value="GPPI031929"/>
</dbReference>
<organism evidence="1 2">
    <name type="scientific">Glossina palpalis gambiensis</name>
    <dbReference type="NCBI Taxonomy" id="67801"/>
    <lineage>
        <taxon>Eukaryota</taxon>
        <taxon>Metazoa</taxon>
        <taxon>Ecdysozoa</taxon>
        <taxon>Arthropoda</taxon>
        <taxon>Hexapoda</taxon>
        <taxon>Insecta</taxon>
        <taxon>Pterygota</taxon>
        <taxon>Neoptera</taxon>
        <taxon>Endopterygota</taxon>
        <taxon>Diptera</taxon>
        <taxon>Brachycera</taxon>
        <taxon>Muscomorpha</taxon>
        <taxon>Hippoboscoidea</taxon>
        <taxon>Glossinidae</taxon>
        <taxon>Glossina</taxon>
    </lineage>
</organism>
<dbReference type="STRING" id="67801.A0A1B0BJ93"/>
<name>A0A1B0BJ93_9MUSC</name>
<keyword evidence="2" id="KW-1185">Reference proteome</keyword>
<dbReference type="VEuPathDB" id="VectorBase:GPPI031929"/>